<dbReference type="OrthoDB" id="581894at2"/>
<reference evidence="2 3" key="1">
    <citation type="submission" date="2016-01" db="EMBL/GenBank/DDBJ databases">
        <authorList>
            <person name="Oliw E.H."/>
        </authorList>
    </citation>
    <scope>NUCLEOTIDE SEQUENCE [LARGE SCALE GENOMIC DNA]</scope>
    <source>
        <strain evidence="2 3">DY10</strain>
    </source>
</reference>
<feature type="signal peptide" evidence="1">
    <location>
        <begin position="1"/>
        <end position="19"/>
    </location>
</feature>
<evidence type="ECO:0000256" key="1">
    <source>
        <dbReference type="SAM" id="SignalP"/>
    </source>
</evidence>
<feature type="chain" id="PRO_5013066285" description="DUF4198 domain-containing protein" evidence="1">
    <location>
        <begin position="20"/>
        <end position="265"/>
    </location>
</feature>
<evidence type="ECO:0008006" key="4">
    <source>
        <dbReference type="Google" id="ProtNLM"/>
    </source>
</evidence>
<dbReference type="Proteomes" id="UP000187941">
    <property type="component" value="Chromosome"/>
</dbReference>
<protein>
    <recommendedName>
        <fullName evidence="4">DUF4198 domain-containing protein</fullName>
    </recommendedName>
</protein>
<evidence type="ECO:0000313" key="3">
    <source>
        <dbReference type="Proteomes" id="UP000187941"/>
    </source>
</evidence>
<keyword evidence="1" id="KW-0732">Signal</keyword>
<name>A0A1P9WTV9_9BACT</name>
<dbReference type="STRING" id="1178516.AWR27_05130"/>
<organism evidence="2 3">
    <name type="scientific">Spirosoma montaniterrae</name>
    <dbReference type="NCBI Taxonomy" id="1178516"/>
    <lineage>
        <taxon>Bacteria</taxon>
        <taxon>Pseudomonadati</taxon>
        <taxon>Bacteroidota</taxon>
        <taxon>Cytophagia</taxon>
        <taxon>Cytophagales</taxon>
        <taxon>Cytophagaceae</taxon>
        <taxon>Spirosoma</taxon>
    </lineage>
</organism>
<dbReference type="EMBL" id="CP014263">
    <property type="protein sequence ID" value="AQG78763.1"/>
    <property type="molecule type" value="Genomic_DNA"/>
</dbReference>
<evidence type="ECO:0000313" key="2">
    <source>
        <dbReference type="EMBL" id="AQG78763.1"/>
    </source>
</evidence>
<dbReference type="KEGG" id="smon:AWR27_05130"/>
<proteinExistence type="predicted"/>
<dbReference type="AlphaFoldDB" id="A0A1P9WTV9"/>
<keyword evidence="3" id="KW-1185">Reference proteome</keyword>
<accession>A0A1P9WTV9</accession>
<dbReference type="InterPro" id="IPR019613">
    <property type="entry name" value="DUF4198"/>
</dbReference>
<sequence>MKKNLLTAALLTVLSSALAHEFWLQPSRFFARVGESINIQVLVGEGFQGERSEGKKNRIIQYRHHTATSSADLSPALTGDHYGDVSVVLKTPGTHLFSFANTPKFLTMKADSFLLYLQEDGLDNVIAARKQQNQTNRPSRELYQRCVKTLVQVGPTPDETFAKNTGMPLEITPLQNPYRQRPGETAEFRLTFQNEPLTGGMVRYWNRDAQNKLHEERQRSDAQGRVRFKLRVGQNMISVVRMVANEDTTQADWRSYWGSLTFGCR</sequence>
<gene>
    <name evidence="2" type="ORF">AWR27_05130</name>
</gene>
<dbReference type="RefSeq" id="WP_077130206.1">
    <property type="nucleotide sequence ID" value="NZ_CP014263.1"/>
</dbReference>
<dbReference type="Pfam" id="PF10670">
    <property type="entry name" value="DUF4198"/>
    <property type="match status" value="1"/>
</dbReference>